<name>A0A401GUT2_9APHY</name>
<dbReference type="InParanoid" id="A0A401GUT2"/>
<evidence type="ECO:0000313" key="1">
    <source>
        <dbReference type="EMBL" id="GBE85991.1"/>
    </source>
</evidence>
<dbReference type="AlphaFoldDB" id="A0A401GUT2"/>
<dbReference type="RefSeq" id="XP_027616904.1">
    <property type="nucleotide sequence ID" value="XM_027761103.1"/>
</dbReference>
<dbReference type="Proteomes" id="UP000287166">
    <property type="component" value="Unassembled WGS sequence"/>
</dbReference>
<dbReference type="GeneID" id="38782908"/>
<reference evidence="1 2" key="1">
    <citation type="journal article" date="2018" name="Sci. Rep.">
        <title>Genome sequence of the cauliflower mushroom Sparassis crispa (Hanabiratake) and its association with beneficial usage.</title>
        <authorList>
            <person name="Kiyama R."/>
            <person name="Furutani Y."/>
            <person name="Kawaguchi K."/>
            <person name="Nakanishi T."/>
        </authorList>
    </citation>
    <scope>NUCLEOTIDE SEQUENCE [LARGE SCALE GENOMIC DNA]</scope>
</reference>
<organism evidence="1 2">
    <name type="scientific">Sparassis crispa</name>
    <dbReference type="NCBI Taxonomy" id="139825"/>
    <lineage>
        <taxon>Eukaryota</taxon>
        <taxon>Fungi</taxon>
        <taxon>Dikarya</taxon>
        <taxon>Basidiomycota</taxon>
        <taxon>Agaricomycotina</taxon>
        <taxon>Agaricomycetes</taxon>
        <taxon>Polyporales</taxon>
        <taxon>Sparassidaceae</taxon>
        <taxon>Sparassis</taxon>
    </lineage>
</organism>
<gene>
    <name evidence="1" type="ORF">SCP_0805150</name>
</gene>
<evidence type="ECO:0000313" key="2">
    <source>
        <dbReference type="Proteomes" id="UP000287166"/>
    </source>
</evidence>
<comment type="caution">
    <text evidence="1">The sequence shown here is derived from an EMBL/GenBank/DDBJ whole genome shotgun (WGS) entry which is preliminary data.</text>
</comment>
<keyword evidence="2" id="KW-1185">Reference proteome</keyword>
<dbReference type="EMBL" id="BFAD01000008">
    <property type="protein sequence ID" value="GBE85991.1"/>
    <property type="molecule type" value="Genomic_DNA"/>
</dbReference>
<proteinExistence type="predicted"/>
<protein>
    <submittedName>
        <fullName evidence="1">Uncharacterized protein</fullName>
    </submittedName>
</protein>
<accession>A0A401GUT2</accession>
<sequence length="204" mass="23221">MCLSPTLRTFRLATSDADDHPSGMRKILVPCIASDWRQRICGRGSSRNLFSECFPGGNSPGSTSTHAPLFLPAISIVHKDRCSPEENVHYSETFSSTSSINIHQYIVKTLEVTCIFTSRAALQVRFPYLHLLLHFVWLYVRISRSMPRRFYAFANVNPSLRWGMEPRPAHLIAAKTRAPRHRGPIIVRRRNSTSPSCLEHVTFR</sequence>